<reference evidence="1" key="1">
    <citation type="submission" date="2014-09" db="EMBL/GenBank/DDBJ databases">
        <authorList>
            <person name="Magalhaes I.L.F."/>
            <person name="Oliveira U."/>
            <person name="Santos F.R."/>
            <person name="Vidigal T.H.D.A."/>
            <person name="Brescovit A.D."/>
            <person name="Santos A.J."/>
        </authorList>
    </citation>
    <scope>NUCLEOTIDE SEQUENCE</scope>
    <source>
        <tissue evidence="1">Shoot tissue taken approximately 20 cm above the soil surface</tissue>
    </source>
</reference>
<sequence length="57" mass="6329">MVDEFRTEDIHDLLKAMRSLKWLPTERMPMNSSTCSSARGGALNSVSSSRLLCTKLG</sequence>
<protein>
    <submittedName>
        <fullName evidence="1">Uncharacterized protein</fullName>
    </submittedName>
</protein>
<dbReference type="EMBL" id="GBRH01249554">
    <property type="protein sequence ID" value="JAD48341.1"/>
    <property type="molecule type" value="Transcribed_RNA"/>
</dbReference>
<reference evidence="1" key="2">
    <citation type="journal article" date="2015" name="Data Brief">
        <title>Shoot transcriptome of the giant reed, Arundo donax.</title>
        <authorList>
            <person name="Barrero R.A."/>
            <person name="Guerrero F.D."/>
            <person name="Moolhuijzen P."/>
            <person name="Goolsby J.A."/>
            <person name="Tidwell J."/>
            <person name="Bellgard S.E."/>
            <person name="Bellgard M.I."/>
        </authorList>
    </citation>
    <scope>NUCLEOTIDE SEQUENCE</scope>
    <source>
        <tissue evidence="1">Shoot tissue taken approximately 20 cm above the soil surface</tissue>
    </source>
</reference>
<evidence type="ECO:0000313" key="1">
    <source>
        <dbReference type="EMBL" id="JAD48341.1"/>
    </source>
</evidence>
<organism evidence="1">
    <name type="scientific">Arundo donax</name>
    <name type="common">Giant reed</name>
    <name type="synonym">Donax arundinaceus</name>
    <dbReference type="NCBI Taxonomy" id="35708"/>
    <lineage>
        <taxon>Eukaryota</taxon>
        <taxon>Viridiplantae</taxon>
        <taxon>Streptophyta</taxon>
        <taxon>Embryophyta</taxon>
        <taxon>Tracheophyta</taxon>
        <taxon>Spermatophyta</taxon>
        <taxon>Magnoliopsida</taxon>
        <taxon>Liliopsida</taxon>
        <taxon>Poales</taxon>
        <taxon>Poaceae</taxon>
        <taxon>PACMAD clade</taxon>
        <taxon>Arundinoideae</taxon>
        <taxon>Arundineae</taxon>
        <taxon>Arundo</taxon>
    </lineage>
</organism>
<accession>A0A0A9AB76</accession>
<name>A0A0A9AB76_ARUDO</name>
<dbReference type="AlphaFoldDB" id="A0A0A9AB76"/>
<proteinExistence type="predicted"/>